<proteinExistence type="predicted"/>
<dbReference type="SUPFAM" id="SSF54928">
    <property type="entry name" value="RNA-binding domain, RBD"/>
    <property type="match status" value="1"/>
</dbReference>
<sequence length="384" mass="42927">METDLHHPSPQKSHPCTSSATFSNSRSMKTRVSHPNRPMADKHHGHHQNGPSSSQSASVPSWKKMPTPIGFDPKENLFRVHGVCKEYPEYNVRDVRDPRIQKFKANNVMELPVPDFLVDDQYTAKFLRSLCKSDPAQVIVFHHPKTRRHLGLAFMDFNTKAESEAFIKKFNGKTLMGGKVNCFFDPLAYEISKLHAEATGGFVVPMPERYTHLITSKSICRMRDLVKKHYGDGQQDDSPVFIKQEHVVGKKAITPPEIEQAPAATNGTSSAKKCSQTPSGSQPRPATLKDAADLSLELDKTHVNHDGHTSCTSLSTSTTNFALSNSNGRPLNSHLMADPVTDQDQENVTSLDESLDNFPRRMSRFKRHLLSEHLQSAVDLQNQP</sequence>
<dbReference type="Gene3D" id="3.30.70.330">
    <property type="match status" value="1"/>
</dbReference>
<protein>
    <submittedName>
        <fullName evidence="3">RRM domain-containing protein</fullName>
    </submittedName>
</protein>
<feature type="compositionally biased region" description="Polar residues" evidence="1">
    <location>
        <begin position="10"/>
        <end position="27"/>
    </location>
</feature>
<evidence type="ECO:0000256" key="1">
    <source>
        <dbReference type="SAM" id="MobiDB-lite"/>
    </source>
</evidence>
<dbReference type="AlphaFoldDB" id="A0A915DQF8"/>
<organism evidence="2 3">
    <name type="scientific">Ditylenchus dipsaci</name>
    <dbReference type="NCBI Taxonomy" id="166011"/>
    <lineage>
        <taxon>Eukaryota</taxon>
        <taxon>Metazoa</taxon>
        <taxon>Ecdysozoa</taxon>
        <taxon>Nematoda</taxon>
        <taxon>Chromadorea</taxon>
        <taxon>Rhabditida</taxon>
        <taxon>Tylenchina</taxon>
        <taxon>Tylenchomorpha</taxon>
        <taxon>Sphaerularioidea</taxon>
        <taxon>Anguinidae</taxon>
        <taxon>Anguininae</taxon>
        <taxon>Ditylenchus</taxon>
    </lineage>
</organism>
<dbReference type="WBParaSite" id="jg21824">
    <property type="protein sequence ID" value="jg21824"/>
    <property type="gene ID" value="jg21824"/>
</dbReference>
<feature type="compositionally biased region" description="Low complexity" evidence="1">
    <location>
        <begin position="52"/>
        <end position="61"/>
    </location>
</feature>
<dbReference type="InterPro" id="IPR012677">
    <property type="entry name" value="Nucleotide-bd_a/b_plait_sf"/>
</dbReference>
<feature type="compositionally biased region" description="Polar residues" evidence="1">
    <location>
        <begin position="263"/>
        <end position="284"/>
    </location>
</feature>
<feature type="region of interest" description="Disordered" evidence="1">
    <location>
        <begin position="1"/>
        <end position="68"/>
    </location>
</feature>
<dbReference type="GO" id="GO:0003676">
    <property type="term" value="F:nucleic acid binding"/>
    <property type="evidence" value="ECO:0007669"/>
    <property type="project" value="InterPro"/>
</dbReference>
<dbReference type="Proteomes" id="UP000887574">
    <property type="component" value="Unplaced"/>
</dbReference>
<reference evidence="3" key="1">
    <citation type="submission" date="2022-11" db="UniProtKB">
        <authorList>
            <consortium name="WormBaseParasite"/>
        </authorList>
    </citation>
    <scope>IDENTIFICATION</scope>
</reference>
<dbReference type="InterPro" id="IPR035979">
    <property type="entry name" value="RBD_domain_sf"/>
</dbReference>
<accession>A0A915DQF8</accession>
<feature type="region of interest" description="Disordered" evidence="1">
    <location>
        <begin position="251"/>
        <end position="286"/>
    </location>
</feature>
<evidence type="ECO:0000313" key="3">
    <source>
        <dbReference type="WBParaSite" id="jg21824"/>
    </source>
</evidence>
<name>A0A915DQF8_9BILA</name>
<evidence type="ECO:0000313" key="2">
    <source>
        <dbReference type="Proteomes" id="UP000887574"/>
    </source>
</evidence>
<keyword evidence="2" id="KW-1185">Reference proteome</keyword>